<dbReference type="PANTHER" id="PTHR33908:SF11">
    <property type="entry name" value="MEMBRANE PROTEIN"/>
    <property type="match status" value="1"/>
</dbReference>
<feature type="transmembrane region" description="Helical" evidence="8">
    <location>
        <begin position="188"/>
        <end position="204"/>
    </location>
</feature>
<dbReference type="GO" id="GO:0009103">
    <property type="term" value="P:lipopolysaccharide biosynthetic process"/>
    <property type="evidence" value="ECO:0007669"/>
    <property type="project" value="UniProtKB-ARBA"/>
</dbReference>
<keyword evidence="7 8" id="KW-0472">Membrane</keyword>
<proteinExistence type="predicted"/>
<gene>
    <name evidence="9" type="ORF">ICL16_36840</name>
</gene>
<feature type="transmembrane region" description="Helical" evidence="8">
    <location>
        <begin position="210"/>
        <end position="229"/>
    </location>
</feature>
<evidence type="ECO:0008006" key="11">
    <source>
        <dbReference type="Google" id="ProtNLM"/>
    </source>
</evidence>
<dbReference type="InterPro" id="IPR050297">
    <property type="entry name" value="LipidA_mod_glycosyltrf_83"/>
</dbReference>
<name>A0A8J7C069_9CYAN</name>
<evidence type="ECO:0000313" key="10">
    <source>
        <dbReference type="Proteomes" id="UP000629098"/>
    </source>
</evidence>
<feature type="transmembrane region" description="Helical" evidence="8">
    <location>
        <begin position="114"/>
        <end position="133"/>
    </location>
</feature>
<feature type="transmembrane region" description="Helical" evidence="8">
    <location>
        <begin position="163"/>
        <end position="183"/>
    </location>
</feature>
<dbReference type="GO" id="GO:0016763">
    <property type="term" value="F:pentosyltransferase activity"/>
    <property type="evidence" value="ECO:0007669"/>
    <property type="project" value="TreeGrafter"/>
</dbReference>
<feature type="transmembrane region" description="Helical" evidence="8">
    <location>
        <begin position="432"/>
        <end position="452"/>
    </location>
</feature>
<keyword evidence="2" id="KW-1003">Cell membrane</keyword>
<protein>
    <recommendedName>
        <fullName evidence="11">Glycosyltransferase RgtA/B/C/D-like domain-containing protein</fullName>
    </recommendedName>
</protein>
<accession>A0A8J7C069</accession>
<feature type="transmembrane region" description="Helical" evidence="8">
    <location>
        <begin position="339"/>
        <end position="365"/>
    </location>
</feature>
<evidence type="ECO:0000256" key="6">
    <source>
        <dbReference type="ARBA" id="ARBA00022989"/>
    </source>
</evidence>
<dbReference type="AlphaFoldDB" id="A0A8J7C069"/>
<evidence type="ECO:0000256" key="2">
    <source>
        <dbReference type="ARBA" id="ARBA00022475"/>
    </source>
</evidence>
<feature type="transmembrane region" description="Helical" evidence="8">
    <location>
        <begin position="402"/>
        <end position="420"/>
    </location>
</feature>
<keyword evidence="4" id="KW-0808">Transferase</keyword>
<keyword evidence="6 8" id="KW-1133">Transmembrane helix</keyword>
<evidence type="ECO:0000313" key="9">
    <source>
        <dbReference type="EMBL" id="MBD2777468.1"/>
    </source>
</evidence>
<dbReference type="EMBL" id="JACXAE010000110">
    <property type="protein sequence ID" value="MBD2777468.1"/>
    <property type="molecule type" value="Genomic_DNA"/>
</dbReference>
<evidence type="ECO:0000256" key="5">
    <source>
        <dbReference type="ARBA" id="ARBA00022692"/>
    </source>
</evidence>
<evidence type="ECO:0000256" key="3">
    <source>
        <dbReference type="ARBA" id="ARBA00022676"/>
    </source>
</evidence>
<dbReference type="RefSeq" id="WP_190836533.1">
    <property type="nucleotide sequence ID" value="NZ_CAWPPI010000110.1"/>
</dbReference>
<comment type="caution">
    <text evidence="9">The sequence shown here is derived from an EMBL/GenBank/DDBJ whole genome shotgun (WGS) entry which is preliminary data.</text>
</comment>
<dbReference type="PANTHER" id="PTHR33908">
    <property type="entry name" value="MANNOSYLTRANSFERASE YKCB-RELATED"/>
    <property type="match status" value="1"/>
</dbReference>
<dbReference type="GO" id="GO:0005886">
    <property type="term" value="C:plasma membrane"/>
    <property type="evidence" value="ECO:0007669"/>
    <property type="project" value="UniProtKB-SubCell"/>
</dbReference>
<feature type="transmembrane region" description="Helical" evidence="8">
    <location>
        <begin position="140"/>
        <end position="157"/>
    </location>
</feature>
<dbReference type="Proteomes" id="UP000629098">
    <property type="component" value="Unassembled WGS sequence"/>
</dbReference>
<sequence>MTRKILPSNHNFAFVLLIALLIVVGCVRVCSTYSVFWQTWDEPFHIAAGMEWLDKGRYTYERFHPPLARVMSALGPYLHGIKGWDNLNQSWYKVWDEGNAILQFGGTYEYNLTLARIGILPFFIIASLVVALWAKNCGGIITSLSATLLFTTLPPILAHTGFATLDMACAALVTAALFALTLWLNRPTLLRSCILGISIGLAILSKLPAIGFLVIAGSLIIAVYSIPFFRKSFTEKPVLPKFKQWMTASVVALLLCSLTIWAGYRFSLSPLLRPETSNYKVVNRVFGVDGPIHNIAYFVLENTPVPAIELLGGISDFLRNRNKPKVVYLLGDIRTEGQWYYYPILLLVKTPLPFIVLGALGFFFVFKYALIQRREEVRFLTPVVSVIGVLVVGMLGTINNGVRQILAVYPLLAIVAGYGVSKLLSFHKKFQFVALGLVTILFSWQLISSFAAHPDYLPYFNELAKNHPEEIVVDSDLDWGQDLKRLALTLKNRGINQLAIKYNGSTGIDLNRFHLPAIQELKPYQRETGWIAISIYCLKLGTDKPPYDQFSWLRDYQPVEKVGKSIWLYYIPKN</sequence>
<reference evidence="9" key="1">
    <citation type="submission" date="2020-09" db="EMBL/GenBank/DDBJ databases">
        <title>Iningainema tapete sp. nov. (Scytonemataceae, Cyanobacteria) from greenhouses in central Florida (USA) produces two types of nodularin with biosynthetic potential for microcystin-LR and anabaenopeptins.</title>
        <authorList>
            <person name="Berthold D.E."/>
            <person name="Lefler F.W."/>
            <person name="Huang I.-S."/>
            <person name="Abdulla H."/>
            <person name="Zimba P.V."/>
            <person name="Laughinghouse H.D. IV."/>
        </authorList>
    </citation>
    <scope>NUCLEOTIDE SEQUENCE</scope>
    <source>
        <strain evidence="9">BLCCT55</strain>
    </source>
</reference>
<keyword evidence="10" id="KW-1185">Reference proteome</keyword>
<evidence type="ECO:0000256" key="7">
    <source>
        <dbReference type="ARBA" id="ARBA00023136"/>
    </source>
</evidence>
<feature type="transmembrane region" description="Helical" evidence="8">
    <location>
        <begin position="377"/>
        <end position="396"/>
    </location>
</feature>
<dbReference type="PROSITE" id="PS51257">
    <property type="entry name" value="PROKAR_LIPOPROTEIN"/>
    <property type="match status" value="1"/>
</dbReference>
<keyword evidence="5 8" id="KW-0812">Transmembrane</keyword>
<evidence type="ECO:0000256" key="4">
    <source>
        <dbReference type="ARBA" id="ARBA00022679"/>
    </source>
</evidence>
<evidence type="ECO:0000256" key="1">
    <source>
        <dbReference type="ARBA" id="ARBA00004651"/>
    </source>
</evidence>
<comment type="subcellular location">
    <subcellularLocation>
        <location evidence="1">Cell membrane</location>
        <topology evidence="1">Multi-pass membrane protein</topology>
    </subcellularLocation>
</comment>
<keyword evidence="3" id="KW-0328">Glycosyltransferase</keyword>
<feature type="transmembrane region" description="Helical" evidence="8">
    <location>
        <begin position="12"/>
        <end position="36"/>
    </location>
</feature>
<evidence type="ECO:0000256" key="8">
    <source>
        <dbReference type="SAM" id="Phobius"/>
    </source>
</evidence>
<organism evidence="9 10">
    <name type="scientific">Iningainema tapete BLCC-T55</name>
    <dbReference type="NCBI Taxonomy" id="2748662"/>
    <lineage>
        <taxon>Bacteria</taxon>
        <taxon>Bacillati</taxon>
        <taxon>Cyanobacteriota</taxon>
        <taxon>Cyanophyceae</taxon>
        <taxon>Nostocales</taxon>
        <taxon>Scytonemataceae</taxon>
        <taxon>Iningainema tapete</taxon>
    </lineage>
</organism>
<feature type="transmembrane region" description="Helical" evidence="8">
    <location>
        <begin position="245"/>
        <end position="264"/>
    </location>
</feature>